<organism evidence="4 5">
    <name type="scientific">Rhodococcus triatomae</name>
    <dbReference type="NCBI Taxonomy" id="300028"/>
    <lineage>
        <taxon>Bacteria</taxon>
        <taxon>Bacillati</taxon>
        <taxon>Actinomycetota</taxon>
        <taxon>Actinomycetes</taxon>
        <taxon>Mycobacteriales</taxon>
        <taxon>Nocardiaceae</taxon>
        <taxon>Rhodococcus</taxon>
    </lineage>
</organism>
<evidence type="ECO:0000256" key="1">
    <source>
        <dbReference type="ARBA" id="ARBA00023015"/>
    </source>
</evidence>
<keyword evidence="3" id="KW-0804">Transcription</keyword>
<dbReference type="PANTHER" id="PTHR30146">
    <property type="entry name" value="LACI-RELATED TRANSCRIPTIONAL REPRESSOR"/>
    <property type="match status" value="1"/>
</dbReference>
<dbReference type="Gene3D" id="1.10.260.40">
    <property type="entry name" value="lambda repressor-like DNA-binding domains"/>
    <property type="match status" value="1"/>
</dbReference>
<gene>
    <name evidence="4" type="ORF">SAMN05444695_103320</name>
</gene>
<dbReference type="PANTHER" id="PTHR30146:SF153">
    <property type="entry name" value="LACTOSE OPERON REPRESSOR"/>
    <property type="match status" value="1"/>
</dbReference>
<keyword evidence="1" id="KW-0805">Transcription regulation</keyword>
<dbReference type="InterPro" id="IPR028082">
    <property type="entry name" value="Peripla_BP_I"/>
</dbReference>
<reference evidence="4 5" key="1">
    <citation type="submission" date="2016-10" db="EMBL/GenBank/DDBJ databases">
        <authorList>
            <person name="de Groot N.N."/>
        </authorList>
    </citation>
    <scope>NUCLEOTIDE SEQUENCE [LARGE SCALE GENOMIC DNA]</scope>
    <source>
        <strain evidence="4 5">DSM 44892</strain>
    </source>
</reference>
<dbReference type="Proteomes" id="UP000183263">
    <property type="component" value="Unassembled WGS sequence"/>
</dbReference>
<dbReference type="EMBL" id="FNDN01000003">
    <property type="protein sequence ID" value="SDH82912.1"/>
    <property type="molecule type" value="Genomic_DNA"/>
</dbReference>
<dbReference type="RefSeq" id="WP_072736594.1">
    <property type="nucleotide sequence ID" value="NZ_CP048813.1"/>
</dbReference>
<dbReference type="PROSITE" id="PS00356">
    <property type="entry name" value="HTH_LACI_1"/>
    <property type="match status" value="1"/>
</dbReference>
<protein>
    <submittedName>
        <fullName evidence="4">DNA-binding transcriptional regulator, LacI/PurR family</fullName>
    </submittedName>
</protein>
<dbReference type="SMART" id="SM00354">
    <property type="entry name" value="HTH_LACI"/>
    <property type="match status" value="1"/>
</dbReference>
<accession>A0A1G8FLA3</accession>
<dbReference type="GO" id="GO:0003700">
    <property type="term" value="F:DNA-binding transcription factor activity"/>
    <property type="evidence" value="ECO:0007669"/>
    <property type="project" value="TreeGrafter"/>
</dbReference>
<dbReference type="CDD" id="cd01392">
    <property type="entry name" value="HTH_LacI"/>
    <property type="match status" value="1"/>
</dbReference>
<dbReference type="AlphaFoldDB" id="A0A1G8FLA3"/>
<sequence length="334" mass="35201">MAARRPTIRDVAAAAEVSVATVSHALNGKGRLEDATRARIREVADRLGYRADPRARALRTGTGNTIALVASLLADEGADREGRLDWYTRAAFAAADECLRQGYALVLVPPSDQQSWAANLAVDGVLAIDPDPSDGIVATLLQRSLPAVVVGGADESPEMATVALDRASAVEVVMAHFLARGCAHPALVVDGSRRHIATGTHRAYLAWCAAHGFSPKVAVAPTGVSRSESGKRAMAELLTAHPEVDAVYVPLDSLAVGGAEAIGELASAPGRVRRDIRVVTSEGLLARHANPPLTAVDTKREQQAVAATRMLVEQLRTGRLPESRTFAATLVVRD</sequence>
<dbReference type="PROSITE" id="PS50932">
    <property type="entry name" value="HTH_LACI_2"/>
    <property type="match status" value="1"/>
</dbReference>
<dbReference type="InterPro" id="IPR010982">
    <property type="entry name" value="Lambda_DNA-bd_dom_sf"/>
</dbReference>
<proteinExistence type="predicted"/>
<dbReference type="InterPro" id="IPR046335">
    <property type="entry name" value="LacI/GalR-like_sensor"/>
</dbReference>
<evidence type="ECO:0000313" key="4">
    <source>
        <dbReference type="EMBL" id="SDH82912.1"/>
    </source>
</evidence>
<dbReference type="SUPFAM" id="SSF47413">
    <property type="entry name" value="lambda repressor-like DNA-binding domains"/>
    <property type="match status" value="1"/>
</dbReference>
<dbReference type="OrthoDB" id="37081at2"/>
<keyword evidence="2 4" id="KW-0238">DNA-binding</keyword>
<dbReference type="InterPro" id="IPR000843">
    <property type="entry name" value="HTH_LacI"/>
</dbReference>
<evidence type="ECO:0000313" key="5">
    <source>
        <dbReference type="Proteomes" id="UP000183263"/>
    </source>
</evidence>
<dbReference type="Pfam" id="PF00356">
    <property type="entry name" value="LacI"/>
    <property type="match status" value="1"/>
</dbReference>
<keyword evidence="5" id="KW-1185">Reference proteome</keyword>
<dbReference type="GO" id="GO:0000976">
    <property type="term" value="F:transcription cis-regulatory region binding"/>
    <property type="evidence" value="ECO:0007669"/>
    <property type="project" value="TreeGrafter"/>
</dbReference>
<dbReference type="Gene3D" id="3.40.50.2300">
    <property type="match status" value="2"/>
</dbReference>
<evidence type="ECO:0000256" key="3">
    <source>
        <dbReference type="ARBA" id="ARBA00023163"/>
    </source>
</evidence>
<evidence type="ECO:0000256" key="2">
    <source>
        <dbReference type="ARBA" id="ARBA00023125"/>
    </source>
</evidence>
<dbReference type="Pfam" id="PF13377">
    <property type="entry name" value="Peripla_BP_3"/>
    <property type="match status" value="1"/>
</dbReference>
<name>A0A1G8FLA3_9NOCA</name>
<dbReference type="SUPFAM" id="SSF53822">
    <property type="entry name" value="Periplasmic binding protein-like I"/>
    <property type="match status" value="1"/>
</dbReference>